<dbReference type="InterPro" id="IPR023996">
    <property type="entry name" value="TonB-dep_OMP_SusC/RagA"/>
</dbReference>
<keyword evidence="10" id="KW-1185">Reference proteome</keyword>
<evidence type="ECO:0000313" key="10">
    <source>
        <dbReference type="Proteomes" id="UP000680038"/>
    </source>
</evidence>
<organism evidence="9 10">
    <name type="scientific">Dyadobacter helix</name>
    <dbReference type="NCBI Taxonomy" id="2822344"/>
    <lineage>
        <taxon>Bacteria</taxon>
        <taxon>Pseudomonadati</taxon>
        <taxon>Bacteroidota</taxon>
        <taxon>Cytophagia</taxon>
        <taxon>Cytophagales</taxon>
        <taxon>Spirosomataceae</taxon>
        <taxon>Dyadobacter</taxon>
    </lineage>
</organism>
<keyword evidence="4 7" id="KW-0812">Transmembrane</keyword>
<comment type="subcellular location">
    <subcellularLocation>
        <location evidence="1 7">Cell outer membrane</location>
        <topology evidence="1 7">Multi-pass membrane protein</topology>
    </subcellularLocation>
</comment>
<evidence type="ECO:0000259" key="8">
    <source>
        <dbReference type="SMART" id="SM00965"/>
    </source>
</evidence>
<dbReference type="Pfam" id="PF07660">
    <property type="entry name" value="STN"/>
    <property type="match status" value="1"/>
</dbReference>
<evidence type="ECO:0000313" key="9">
    <source>
        <dbReference type="EMBL" id="CAG5002524.1"/>
    </source>
</evidence>
<keyword evidence="2 7" id="KW-0813">Transport</keyword>
<dbReference type="Gene3D" id="2.60.40.1120">
    <property type="entry name" value="Carboxypeptidase-like, regulatory domain"/>
    <property type="match status" value="1"/>
</dbReference>
<dbReference type="Pfam" id="PF13715">
    <property type="entry name" value="CarbopepD_reg_2"/>
    <property type="match status" value="1"/>
</dbReference>
<comment type="caution">
    <text evidence="9">The sequence shown here is derived from an EMBL/GenBank/DDBJ whole genome shotgun (WGS) entry which is preliminary data.</text>
</comment>
<feature type="domain" description="Secretin/TonB short N-terminal" evidence="8">
    <location>
        <begin position="55"/>
        <end position="106"/>
    </location>
</feature>
<dbReference type="RefSeq" id="WP_215239470.1">
    <property type="nucleotide sequence ID" value="NZ_CAJRAF010000002.1"/>
</dbReference>
<dbReference type="GO" id="GO:0009279">
    <property type="term" value="C:cell outer membrane"/>
    <property type="evidence" value="ECO:0007669"/>
    <property type="project" value="UniProtKB-SubCell"/>
</dbReference>
<dbReference type="SUPFAM" id="SSF56935">
    <property type="entry name" value="Porins"/>
    <property type="match status" value="1"/>
</dbReference>
<dbReference type="InterPro" id="IPR008969">
    <property type="entry name" value="CarboxyPept-like_regulatory"/>
</dbReference>
<accession>A0A916JDI0</accession>
<evidence type="ECO:0000256" key="4">
    <source>
        <dbReference type="ARBA" id="ARBA00022692"/>
    </source>
</evidence>
<evidence type="ECO:0000256" key="2">
    <source>
        <dbReference type="ARBA" id="ARBA00022448"/>
    </source>
</evidence>
<evidence type="ECO:0000256" key="5">
    <source>
        <dbReference type="ARBA" id="ARBA00023136"/>
    </source>
</evidence>
<dbReference type="Pfam" id="PF07715">
    <property type="entry name" value="Plug"/>
    <property type="match status" value="1"/>
</dbReference>
<dbReference type="SMART" id="SM00965">
    <property type="entry name" value="STN"/>
    <property type="match status" value="1"/>
</dbReference>
<sequence>MKITFVQIVLAFLFVGVSWATDVSAQELLNRTISIHVQNENIKTVLHMIEKNADVRFSYSPQVVPPKRTVSLKADNVTVGEVLDNLLSPLQVGYIVSGRQIILSRKTNSTEKKEAREEKTEEVIPLKANVKSVSGKVTDDTGSALPGVTILVKNSQTGTISDADGDFRLDVPEGSNILVFSFVGYLTQEIEIGKSNYLKVSMVVDARTFDEVVVTAFGIKKEQKSLTYATQQISGKSISAAGNPNVLGGLQGKVAGVTVNLNSGMPGKSPGIRIRGSRSLSGNNSPLYVVDGLPISGGDRVLDLNPNDIESMNVLKGPAASALYGLRASNGVVVITTKNGAGAKGKPTVSFDTQFSVDQIGMLPDLQMEFAQGENGVFNPNSIFTWGPRISSMTTYTNQLGEQEEPGVYDNDKDFFRNGSTMNTNLSFSNSGDFGNFMIAVGRNDQKGIVPNSSMSRNNIKFNGDFKLLKNLTSSISVNYSDLKVDDFPEKGGNENIFRGITETPPSYNLKGKPYATPGDPYQQIFYRVSQNNPYWVINHTFRNEKTKRTLGNILLNYKFTPDLALNYRVGVDHYTTVINDYNELGYATRGRTNPPSGGDLFLYTRFSNQLNSNLFLNYSKRIGKVWNVDAIIGNEVFDSNFQSINTTGSNLVVGNWPNLANATLISASNSTSKQRIVGFYGNVNIGWNDKIYINASGRNDIVSNMPAGNRSFFYPSIGASAIVTELLPESKQIFSFAKLRATLAEVGQAGPIYVNGRGFTTNTPGSFVFPYQGLVSWTQSSTRINPNLRPENTRTFEIGGDLRFLSDRISIDYTYFDSKSDGQIFNVPVAITTGASSEIRNGGKIRNNGHEIVLSLVPVQIKDFRWEFNTNFTTYKSKVLELYGGTQRVNISSGVISLVAEVGNVYPQFVGTSYMRDPASNQIIYQSDQSKVDYGLPIINNTQKVLGTPTPDFEMNFINSFTFKGLTLSAQLDWRKGGLIYNHSLNESQRRGLAGETRDRETSFVPVGKKGTVANGTVEIVGDNDIVIKKDVNYFNNLWPNSEASLSDASFVRLREVGLSYNFPAKWLKGRKISDASVYFTGRNLFLITKAFTDPEVNITEGSYSSPNSQGIEVSQIPQTKSYGAGIRLKF</sequence>
<dbReference type="Gene3D" id="2.170.130.10">
    <property type="entry name" value="TonB-dependent receptor, plug domain"/>
    <property type="match status" value="1"/>
</dbReference>
<protein>
    <submittedName>
        <fullName evidence="9">TonB-dependent receptor P26</fullName>
    </submittedName>
</protein>
<keyword evidence="3 7" id="KW-1134">Transmembrane beta strand</keyword>
<reference evidence="9" key="1">
    <citation type="submission" date="2021-04" db="EMBL/GenBank/DDBJ databases">
        <authorList>
            <person name="Rodrigo-Torres L."/>
            <person name="Arahal R. D."/>
            <person name="Lucena T."/>
        </authorList>
    </citation>
    <scope>NUCLEOTIDE SEQUENCE</scope>
    <source>
        <strain evidence="9">CECT 9275</strain>
    </source>
</reference>
<evidence type="ECO:0000256" key="7">
    <source>
        <dbReference type="PROSITE-ProRule" id="PRU01360"/>
    </source>
</evidence>
<dbReference type="NCBIfam" id="TIGR04057">
    <property type="entry name" value="SusC_RagA_signa"/>
    <property type="match status" value="1"/>
</dbReference>
<proteinExistence type="inferred from homology"/>
<dbReference type="InterPro" id="IPR037066">
    <property type="entry name" value="Plug_dom_sf"/>
</dbReference>
<dbReference type="SUPFAM" id="SSF49464">
    <property type="entry name" value="Carboxypeptidase regulatory domain-like"/>
    <property type="match status" value="1"/>
</dbReference>
<evidence type="ECO:0000256" key="6">
    <source>
        <dbReference type="ARBA" id="ARBA00023237"/>
    </source>
</evidence>
<dbReference type="PROSITE" id="PS52016">
    <property type="entry name" value="TONB_DEPENDENT_REC_3"/>
    <property type="match status" value="1"/>
</dbReference>
<keyword evidence="6 7" id="KW-0998">Cell outer membrane</keyword>
<gene>
    <name evidence="9" type="ORF">DYBT9275_02911</name>
</gene>
<dbReference type="InterPro" id="IPR036942">
    <property type="entry name" value="Beta-barrel_TonB_sf"/>
</dbReference>
<dbReference type="EMBL" id="CAJRAF010000002">
    <property type="protein sequence ID" value="CAG5002524.1"/>
    <property type="molecule type" value="Genomic_DNA"/>
</dbReference>
<dbReference type="InterPro" id="IPR023997">
    <property type="entry name" value="TonB-dep_OMP_SusC/RagA_CS"/>
</dbReference>
<evidence type="ECO:0000256" key="1">
    <source>
        <dbReference type="ARBA" id="ARBA00004571"/>
    </source>
</evidence>
<dbReference type="InterPro" id="IPR012910">
    <property type="entry name" value="Plug_dom"/>
</dbReference>
<keyword evidence="9" id="KW-0675">Receptor</keyword>
<dbReference type="NCBIfam" id="TIGR04056">
    <property type="entry name" value="OMP_RagA_SusC"/>
    <property type="match status" value="1"/>
</dbReference>
<evidence type="ECO:0000256" key="3">
    <source>
        <dbReference type="ARBA" id="ARBA00022452"/>
    </source>
</evidence>
<dbReference type="Gene3D" id="2.40.170.20">
    <property type="entry name" value="TonB-dependent receptor, beta-barrel domain"/>
    <property type="match status" value="1"/>
</dbReference>
<dbReference type="InterPro" id="IPR039426">
    <property type="entry name" value="TonB-dep_rcpt-like"/>
</dbReference>
<comment type="similarity">
    <text evidence="7">Belongs to the TonB-dependent receptor family.</text>
</comment>
<dbReference type="InterPro" id="IPR011662">
    <property type="entry name" value="Secretin/TonB_short_N"/>
</dbReference>
<dbReference type="AlphaFoldDB" id="A0A916JDI0"/>
<keyword evidence="5 7" id="KW-0472">Membrane</keyword>
<name>A0A916JDI0_9BACT</name>
<dbReference type="Proteomes" id="UP000680038">
    <property type="component" value="Unassembled WGS sequence"/>
</dbReference>